<keyword evidence="8" id="KW-0862">Zinc</keyword>
<dbReference type="GO" id="GO:0005634">
    <property type="term" value="C:nucleus"/>
    <property type="evidence" value="ECO:0007669"/>
    <property type="project" value="UniProtKB-SubCell"/>
</dbReference>
<keyword evidence="9" id="KW-0832">Ubl conjugation</keyword>
<dbReference type="Pfam" id="PF00096">
    <property type="entry name" value="zf-C2H2"/>
    <property type="match status" value="1"/>
</dbReference>
<protein>
    <recommendedName>
        <fullName evidence="14">Zinc finger protein 512</fullName>
    </recommendedName>
</protein>
<keyword evidence="4" id="KW-1017">Isopeptide bond</keyword>
<dbReference type="FunFam" id="3.30.160.60:FF:000270">
    <property type="entry name" value="Zinc finger protein 512"/>
    <property type="match status" value="1"/>
</dbReference>
<keyword evidence="6" id="KW-0677">Repeat</keyword>
<keyword evidence="11" id="KW-0238">DNA-binding</keyword>
<keyword evidence="13" id="KW-0539">Nucleus</keyword>
<dbReference type="PROSITE" id="PS50157">
    <property type="entry name" value="ZINC_FINGER_C2H2_2"/>
    <property type="match status" value="2"/>
</dbReference>
<sequence>MSSRLGAVPATSGPTSFKKQRSTRIGGAKNRTQCSIKDNSFQYTIPHDDSFSGSSSASSCEAVSDFPASFRKSTYWMKMRRIKPAATPHVEGSGGVSTKGRRKPRQEEDEDYREFPQKKHKLYGSLEEQWYLEIVDKGSVSCPTCQAVGRKTIEGLKKHMENCKQEMFTCHHCGKQLRSLAGMKYHVMANHNSLPILKAGDEIDEPSERERLRTVLKRLGKLRCMRESCSSTFTSIMGYMYHVRKCGKGAAELEKLTLKCHHCGKPYRSKAGLAYHLRSEHGPISFFPESGQPECLKEMSLESKSGGRVQRRSAKIAVYHLQELASAELAKEWPKRKVLQDLVPDDRKLKYTRPGLPTFSQEVLHKWKSDIKKYHRIQCPNQGCEAVYSSVSGLKAHLGSCTLGNFVAGKYKCLLCQKEFVSESGVKYHINSVHAEDWFVVNPTTTKSFEKLMKIKQRQQEEEKRRQQQHRSRRSLRRQQQASIELPEAERSLRVGKDQRRNNEELLVSTSCKEPEQGPVPAQFQKGKPPKTNHKRGRK</sequence>
<evidence type="ECO:0000256" key="14">
    <source>
        <dbReference type="ARBA" id="ARBA00039955"/>
    </source>
</evidence>
<evidence type="ECO:0000256" key="5">
    <source>
        <dbReference type="ARBA" id="ARBA00022723"/>
    </source>
</evidence>
<organism evidence="18 19">
    <name type="scientific">Rhinolophus ferrumequinum</name>
    <name type="common">Greater horseshoe bat</name>
    <dbReference type="NCBI Taxonomy" id="59479"/>
    <lineage>
        <taxon>Eukaryota</taxon>
        <taxon>Metazoa</taxon>
        <taxon>Chordata</taxon>
        <taxon>Craniata</taxon>
        <taxon>Vertebrata</taxon>
        <taxon>Euteleostomi</taxon>
        <taxon>Mammalia</taxon>
        <taxon>Eutheria</taxon>
        <taxon>Laurasiatheria</taxon>
        <taxon>Chiroptera</taxon>
        <taxon>Yinpterochiroptera</taxon>
        <taxon>Rhinolophoidea</taxon>
        <taxon>Rhinolophidae</taxon>
        <taxon>Rhinolophinae</taxon>
        <taxon>Rhinolophus</taxon>
    </lineage>
</organism>
<dbReference type="SMART" id="SM00355">
    <property type="entry name" value="ZnF_C2H2"/>
    <property type="match status" value="4"/>
</dbReference>
<dbReference type="GO" id="GO:0008270">
    <property type="term" value="F:zinc ion binding"/>
    <property type="evidence" value="ECO:0007669"/>
    <property type="project" value="UniProtKB-KW"/>
</dbReference>
<evidence type="ECO:0000256" key="11">
    <source>
        <dbReference type="ARBA" id="ARBA00023125"/>
    </source>
</evidence>
<dbReference type="InterPro" id="IPR048408">
    <property type="entry name" value="ZNF512_C2HC"/>
</dbReference>
<comment type="function">
    <text evidence="1">May be involved in transcriptional regulation.</text>
</comment>
<dbReference type="GeneTree" id="ENSGT00940000158595"/>
<dbReference type="FunFam" id="3.30.160.60:FF:000580">
    <property type="entry name" value="Zinc finger protein 512"/>
    <property type="match status" value="1"/>
</dbReference>
<reference evidence="18 19" key="2">
    <citation type="journal article" date="2018" name="Annu Rev Anim Biosci">
        <title>Bat Biology, Genomes, and the Bat1K Project: To Generate Chromosome-Level Genomes for All Living Bat Species.</title>
        <authorList>
            <person name="Teeling E.C."/>
            <person name="Vernes S.C."/>
            <person name="Davalos L.M."/>
            <person name="Ray D.A."/>
            <person name="Gilbert M.T.P."/>
            <person name="Myers E."/>
        </authorList>
    </citation>
    <scope>NUCLEOTIDE SEQUENCE</scope>
</reference>
<keyword evidence="7 15" id="KW-0863">Zinc-finger</keyword>
<dbReference type="AlphaFoldDB" id="A0A671F0Y2"/>
<evidence type="ECO:0000256" key="4">
    <source>
        <dbReference type="ARBA" id="ARBA00022499"/>
    </source>
</evidence>
<evidence type="ECO:0000256" key="16">
    <source>
        <dbReference type="SAM" id="MobiDB-lite"/>
    </source>
</evidence>
<evidence type="ECO:0000313" key="19">
    <source>
        <dbReference type="Proteomes" id="UP000472240"/>
    </source>
</evidence>
<dbReference type="InterPro" id="IPR048403">
    <property type="entry name" value="ZNF512_znf-C2H2"/>
</dbReference>
<dbReference type="Gene3D" id="3.30.160.60">
    <property type="entry name" value="Classic Zinc Finger"/>
    <property type="match status" value="3"/>
</dbReference>
<dbReference type="InterPro" id="IPR052274">
    <property type="entry name" value="Krueppel_C2H2_Zn-finger"/>
</dbReference>
<dbReference type="SUPFAM" id="SSF57667">
    <property type="entry name" value="beta-beta-alpha zinc fingers"/>
    <property type="match status" value="5"/>
</dbReference>
<keyword evidence="12" id="KW-0804">Transcription</keyword>
<proteinExistence type="inferred from homology"/>
<comment type="similarity">
    <text evidence="3">Belongs to the krueppel C2H2-type zinc-finger protein family.</text>
</comment>
<evidence type="ECO:0000259" key="17">
    <source>
        <dbReference type="PROSITE" id="PS50157"/>
    </source>
</evidence>
<evidence type="ECO:0000256" key="2">
    <source>
        <dbReference type="ARBA" id="ARBA00004123"/>
    </source>
</evidence>
<reference evidence="18" key="4">
    <citation type="submission" date="2025-08" db="UniProtKB">
        <authorList>
            <consortium name="Ensembl"/>
        </authorList>
    </citation>
    <scope>IDENTIFICATION</scope>
</reference>
<dbReference type="Pfam" id="PF21276">
    <property type="entry name" value="ZNF512_C2HC"/>
    <property type="match status" value="2"/>
</dbReference>
<feature type="compositionally biased region" description="Basic residues" evidence="16">
    <location>
        <begin position="467"/>
        <end position="477"/>
    </location>
</feature>
<dbReference type="Pfam" id="PF21367">
    <property type="entry name" value="ZNF512_zf-C2H2"/>
    <property type="match status" value="1"/>
</dbReference>
<accession>A0A671F0Y2</accession>
<keyword evidence="5" id="KW-0479">Metal-binding</keyword>
<evidence type="ECO:0000313" key="18">
    <source>
        <dbReference type="Ensembl" id="ENSRFEP00010016222.1"/>
    </source>
</evidence>
<keyword evidence="10" id="KW-0805">Transcription regulation</keyword>
<keyword evidence="19" id="KW-1185">Reference proteome</keyword>
<name>A0A671F0Y2_RHIFE</name>
<feature type="region of interest" description="Disordered" evidence="16">
    <location>
        <begin position="86"/>
        <end position="115"/>
    </location>
</feature>
<evidence type="ECO:0000256" key="3">
    <source>
        <dbReference type="ARBA" id="ARBA00006991"/>
    </source>
</evidence>
<dbReference type="PROSITE" id="PS00028">
    <property type="entry name" value="ZINC_FINGER_C2H2_1"/>
    <property type="match status" value="3"/>
</dbReference>
<evidence type="ECO:0000256" key="1">
    <source>
        <dbReference type="ARBA" id="ARBA00003767"/>
    </source>
</evidence>
<evidence type="ECO:0000256" key="9">
    <source>
        <dbReference type="ARBA" id="ARBA00022843"/>
    </source>
</evidence>
<evidence type="ECO:0000256" key="13">
    <source>
        <dbReference type="ARBA" id="ARBA00023242"/>
    </source>
</evidence>
<evidence type="ECO:0000256" key="15">
    <source>
        <dbReference type="PROSITE-ProRule" id="PRU00042"/>
    </source>
</evidence>
<reference evidence="18" key="5">
    <citation type="submission" date="2025-09" db="UniProtKB">
        <authorList>
            <consortium name="Ensembl"/>
        </authorList>
    </citation>
    <scope>IDENTIFICATION</scope>
</reference>
<feature type="domain" description="C2H2-type" evidence="17">
    <location>
        <begin position="411"/>
        <end position="439"/>
    </location>
</feature>
<evidence type="ECO:0000256" key="8">
    <source>
        <dbReference type="ARBA" id="ARBA00022833"/>
    </source>
</evidence>
<feature type="compositionally biased region" description="Basic and acidic residues" evidence="16">
    <location>
        <begin position="488"/>
        <end position="504"/>
    </location>
</feature>
<evidence type="ECO:0000256" key="12">
    <source>
        <dbReference type="ARBA" id="ARBA00023163"/>
    </source>
</evidence>
<dbReference type="PANTHER" id="PTHR22979">
    <property type="entry name" value="ZINC FINGER PROTEIN-RELATED"/>
    <property type="match status" value="1"/>
</dbReference>
<dbReference type="FunFam" id="3.30.160.60:FF:000177">
    <property type="entry name" value="Zinc finger protein 512"/>
    <property type="match status" value="1"/>
</dbReference>
<dbReference type="Ensembl" id="ENSRFET00010017711.1">
    <property type="protein sequence ID" value="ENSRFEP00010016222.1"/>
    <property type="gene ID" value="ENSRFEG00010010855.1"/>
</dbReference>
<dbReference type="InterPro" id="IPR036236">
    <property type="entry name" value="Znf_C2H2_sf"/>
</dbReference>
<reference evidence="19" key="3">
    <citation type="submission" date="2018-12" db="EMBL/GenBank/DDBJ databases">
        <title>G10K-VGP greater horseshoe bat female genome, primary haplotype.</title>
        <authorList>
            <person name="Teeling E."/>
            <person name="Myers G."/>
            <person name="Vernes S."/>
            <person name="Pippel M."/>
            <person name="Winkler S."/>
            <person name="Fedrigo O."/>
            <person name="Rhie A."/>
            <person name="Koren S."/>
            <person name="Phillippy A."/>
            <person name="Lewin H."/>
            <person name="Damas J."/>
            <person name="Howe K."/>
            <person name="Mountcastle J."/>
            <person name="Jarvis E.D."/>
        </authorList>
    </citation>
    <scope>NUCLEOTIDE SEQUENCE [LARGE SCALE GENOMIC DNA]</scope>
</reference>
<evidence type="ECO:0000256" key="10">
    <source>
        <dbReference type="ARBA" id="ARBA00023015"/>
    </source>
</evidence>
<reference evidence="18 19" key="1">
    <citation type="journal article" date="2015" name="Annu Rev Anim Biosci">
        <title>The Genome 10K Project: a way forward.</title>
        <authorList>
            <person name="Koepfli K.P."/>
            <person name="Paten B."/>
            <person name="O'Brien S.J."/>
            <person name="Koepfli K.P."/>
            <person name="Paten B."/>
            <person name="Antunes A."/>
            <person name="Belov K."/>
            <person name="Bustamante C."/>
            <person name="Castoe T.A."/>
            <person name="Clawson H."/>
            <person name="Crawford A.J."/>
            <person name="Diekhans M."/>
            <person name="Distel D."/>
            <person name="Durbin R."/>
            <person name="Earl D."/>
            <person name="Fujita M.K."/>
            <person name="Gamble T."/>
            <person name="Georges A."/>
            <person name="Gemmell N."/>
            <person name="Gilbert M.T."/>
            <person name="Graves J.M."/>
            <person name="Green R.E."/>
            <person name="Hickey G."/>
            <person name="Jarvis E.D."/>
            <person name="Johnson W."/>
            <person name="Komissarov A."/>
            <person name="Korf I."/>
            <person name="Kuhn R."/>
            <person name="Larkin D.M."/>
            <person name="Lewin H."/>
            <person name="Lopez J.V."/>
            <person name="Ma J."/>
            <person name="Marques-Bonet T."/>
            <person name="Miller W."/>
            <person name="Murphy R."/>
            <person name="Pevzner P."/>
            <person name="Shapiro B."/>
            <person name="Steiner C."/>
            <person name="Tamazian G."/>
            <person name="Venkatesh B."/>
            <person name="Wang J."/>
            <person name="Wayne R."/>
            <person name="Wiley E."/>
            <person name="Yang H."/>
            <person name="Zhang G."/>
            <person name="Haussler D."/>
            <person name="Ryder O."/>
            <person name="O'Brien S.J."/>
        </authorList>
    </citation>
    <scope>NUCLEOTIDE SEQUENCE</scope>
</reference>
<evidence type="ECO:0000256" key="7">
    <source>
        <dbReference type="ARBA" id="ARBA00022771"/>
    </source>
</evidence>
<gene>
    <name evidence="18" type="primary">ZNF512</name>
</gene>
<feature type="domain" description="C2H2-type" evidence="17">
    <location>
        <begin position="258"/>
        <end position="281"/>
    </location>
</feature>
<feature type="region of interest" description="Disordered" evidence="16">
    <location>
        <begin position="1"/>
        <end position="33"/>
    </location>
</feature>
<dbReference type="InterPro" id="IPR013087">
    <property type="entry name" value="Znf_C2H2_type"/>
</dbReference>
<feature type="region of interest" description="Disordered" evidence="16">
    <location>
        <begin position="458"/>
        <end position="539"/>
    </location>
</feature>
<comment type="subcellular location">
    <subcellularLocation>
        <location evidence="2">Nucleus</location>
    </subcellularLocation>
</comment>
<dbReference type="Proteomes" id="UP000472240">
    <property type="component" value="Chromosome 13"/>
</dbReference>
<evidence type="ECO:0000256" key="6">
    <source>
        <dbReference type="ARBA" id="ARBA00022737"/>
    </source>
</evidence>
<dbReference type="GO" id="GO:0003677">
    <property type="term" value="F:DNA binding"/>
    <property type="evidence" value="ECO:0007669"/>
    <property type="project" value="UniProtKB-KW"/>
</dbReference>
<feature type="compositionally biased region" description="Basic residues" evidence="16">
    <location>
        <begin position="528"/>
        <end position="539"/>
    </location>
</feature>
<dbReference type="PANTHER" id="PTHR22979:SF2">
    <property type="entry name" value="ZINC FINGER PROTEIN 512"/>
    <property type="match status" value="1"/>
</dbReference>